<evidence type="ECO:0000256" key="9">
    <source>
        <dbReference type="ARBA" id="ARBA00022932"/>
    </source>
</evidence>
<keyword evidence="10" id="KW-0233">DNA recombination</keyword>
<keyword evidence="9" id="KW-0808">Transferase</keyword>
<dbReference type="InParanoid" id="J4I3S7"/>
<evidence type="ECO:0000256" key="5">
    <source>
        <dbReference type="ARBA" id="ARBA00022801"/>
    </source>
</evidence>
<evidence type="ECO:0000256" key="7">
    <source>
        <dbReference type="ARBA" id="ARBA00022908"/>
    </source>
</evidence>
<dbReference type="HOGENOM" id="CLU_676203_0_0_1"/>
<evidence type="ECO:0000256" key="1">
    <source>
        <dbReference type="ARBA" id="ARBA00022695"/>
    </source>
</evidence>
<dbReference type="Pfam" id="PF07727">
    <property type="entry name" value="RVT_2"/>
    <property type="match status" value="1"/>
</dbReference>
<dbReference type="GO" id="GO:0003964">
    <property type="term" value="F:RNA-directed DNA polymerase activity"/>
    <property type="evidence" value="ECO:0007669"/>
    <property type="project" value="UniProtKB-KW"/>
</dbReference>
<accession>J4I3S7</accession>
<keyword evidence="6" id="KW-0460">Magnesium</keyword>
<dbReference type="GO" id="GO:0003887">
    <property type="term" value="F:DNA-directed DNA polymerase activity"/>
    <property type="evidence" value="ECO:0007669"/>
    <property type="project" value="UniProtKB-KW"/>
</dbReference>
<dbReference type="GO" id="GO:0016787">
    <property type="term" value="F:hydrolase activity"/>
    <property type="evidence" value="ECO:0007669"/>
    <property type="project" value="UniProtKB-KW"/>
</dbReference>
<dbReference type="GeneID" id="24101682"/>
<gene>
    <name evidence="13" type="ORF">FIBRA_09081</name>
</gene>
<dbReference type="PANTHER" id="PTHR42648:SF11">
    <property type="entry name" value="TRANSPOSON TY4-P GAG-POL POLYPROTEIN"/>
    <property type="match status" value="1"/>
</dbReference>
<keyword evidence="14" id="KW-1185">Reference proteome</keyword>
<evidence type="ECO:0000256" key="3">
    <source>
        <dbReference type="ARBA" id="ARBA00022723"/>
    </source>
</evidence>
<keyword evidence="11" id="KW-0511">Multifunctional enzyme</keyword>
<dbReference type="InterPro" id="IPR039537">
    <property type="entry name" value="Retrotran_Ty1/copia-like"/>
</dbReference>
<evidence type="ECO:0000313" key="14">
    <source>
        <dbReference type="Proteomes" id="UP000006352"/>
    </source>
</evidence>
<dbReference type="InterPro" id="IPR013103">
    <property type="entry name" value="RVT_2"/>
</dbReference>
<evidence type="ECO:0000256" key="10">
    <source>
        <dbReference type="ARBA" id="ARBA00023172"/>
    </source>
</evidence>
<reference evidence="13 14" key="1">
    <citation type="journal article" date="2012" name="Appl. Environ. Microbiol.">
        <title>Short-read sequencing for genomic analysis of the brown rot fungus Fibroporia radiculosa.</title>
        <authorList>
            <person name="Tang J.D."/>
            <person name="Perkins A.D."/>
            <person name="Sonstegard T.S."/>
            <person name="Schroeder S.G."/>
            <person name="Burgess S.C."/>
            <person name="Diehl S.V."/>
        </authorList>
    </citation>
    <scope>NUCLEOTIDE SEQUENCE [LARGE SCALE GENOMIC DNA]</scope>
    <source>
        <strain evidence="13 14">TFFH 294</strain>
    </source>
</reference>
<dbReference type="PANTHER" id="PTHR42648">
    <property type="entry name" value="TRANSPOSASE, PUTATIVE-RELATED"/>
    <property type="match status" value="1"/>
</dbReference>
<evidence type="ECO:0000259" key="12">
    <source>
        <dbReference type="Pfam" id="PF07727"/>
    </source>
</evidence>
<proteinExistence type="predicted"/>
<dbReference type="Proteomes" id="UP000006352">
    <property type="component" value="Unassembled WGS sequence"/>
</dbReference>
<evidence type="ECO:0000313" key="13">
    <source>
        <dbReference type="EMBL" id="CCM06782.1"/>
    </source>
</evidence>
<evidence type="ECO:0000256" key="4">
    <source>
        <dbReference type="ARBA" id="ARBA00022759"/>
    </source>
</evidence>
<dbReference type="GO" id="GO:0006310">
    <property type="term" value="P:DNA recombination"/>
    <property type="evidence" value="ECO:0007669"/>
    <property type="project" value="UniProtKB-KW"/>
</dbReference>
<sequence>MSSAGLLPGMPINFSTALPKCDSCLLGKQMRSTVPKVRQGVHLSERLGLVYVDLMGPANVKSLSGNLYALHIIDDFTSYSWSISLPSKDAALRLFTSWATARMTETNLLLCAVQINNVLATKVISPIPSSVVSFAPPVTPIPPPLVPVALPSLVPPPLRHYSWVPVPSERWVAALDLPYSSTISHAVEASAAAGSCLYTAHTSHLPPLHPPAPSDPLAALLSSLADVPPALTLDIEYPGDPSTLAEAMASPFASQWCTALLDKFQSICDLHVYKLVPRSSVPSGCRIMCGRPVFHLKCDHLNVPVRFKARWVCQGFEAIFGQDYTWTSSPTVRMESFCALLHLATARNWEIHYIDVKTAFLYGLLPDDKTYYMEQPHGFEDPDHPDWVWKLLKGLYGMKQGGCLVVG</sequence>
<keyword evidence="3" id="KW-0479">Metal-binding</keyword>
<keyword evidence="4" id="KW-0255">Endonuclease</keyword>
<dbReference type="EMBL" id="HE797497">
    <property type="protein sequence ID" value="CCM06782.1"/>
    <property type="molecule type" value="Genomic_DNA"/>
</dbReference>
<dbReference type="GO" id="GO:0004519">
    <property type="term" value="F:endonuclease activity"/>
    <property type="evidence" value="ECO:0007669"/>
    <property type="project" value="UniProtKB-KW"/>
</dbReference>
<dbReference type="RefSeq" id="XP_012176803.1">
    <property type="nucleotide sequence ID" value="XM_012321413.1"/>
</dbReference>
<feature type="domain" description="Reverse transcriptase Ty1/copia-type" evidence="12">
    <location>
        <begin position="272"/>
        <end position="402"/>
    </location>
</feature>
<keyword evidence="9" id="KW-0239">DNA-directed DNA polymerase</keyword>
<organism evidence="13 14">
    <name type="scientific">Fibroporia radiculosa</name>
    <dbReference type="NCBI Taxonomy" id="599839"/>
    <lineage>
        <taxon>Eukaryota</taxon>
        <taxon>Fungi</taxon>
        <taxon>Dikarya</taxon>
        <taxon>Basidiomycota</taxon>
        <taxon>Agaricomycotina</taxon>
        <taxon>Agaricomycetes</taxon>
        <taxon>Polyporales</taxon>
        <taxon>Fibroporiaceae</taxon>
        <taxon>Fibroporia</taxon>
    </lineage>
</organism>
<keyword evidence="5" id="KW-0378">Hydrolase</keyword>
<dbReference type="AlphaFoldDB" id="J4I3S7"/>
<evidence type="ECO:0000256" key="6">
    <source>
        <dbReference type="ARBA" id="ARBA00022842"/>
    </source>
</evidence>
<keyword evidence="7" id="KW-0229">DNA integration</keyword>
<dbReference type="OrthoDB" id="2787706at2759"/>
<keyword evidence="2" id="KW-0540">Nuclease</keyword>
<keyword evidence="1" id="KW-0548">Nucleotidyltransferase</keyword>
<dbReference type="GO" id="GO:0046872">
    <property type="term" value="F:metal ion binding"/>
    <property type="evidence" value="ECO:0007669"/>
    <property type="project" value="UniProtKB-KW"/>
</dbReference>
<evidence type="ECO:0000256" key="11">
    <source>
        <dbReference type="ARBA" id="ARBA00023268"/>
    </source>
</evidence>
<keyword evidence="8" id="KW-0695">RNA-directed DNA polymerase</keyword>
<protein>
    <recommendedName>
        <fullName evidence="12">Reverse transcriptase Ty1/copia-type domain-containing protein</fullName>
    </recommendedName>
</protein>
<dbReference type="GO" id="GO:0015074">
    <property type="term" value="P:DNA integration"/>
    <property type="evidence" value="ECO:0007669"/>
    <property type="project" value="UniProtKB-KW"/>
</dbReference>
<evidence type="ECO:0000256" key="2">
    <source>
        <dbReference type="ARBA" id="ARBA00022722"/>
    </source>
</evidence>
<dbReference type="STRING" id="599839.J4I3S7"/>
<evidence type="ECO:0000256" key="8">
    <source>
        <dbReference type="ARBA" id="ARBA00022918"/>
    </source>
</evidence>
<name>J4I3S7_9APHY</name>